<evidence type="ECO:0000313" key="3">
    <source>
        <dbReference type="Proteomes" id="UP001140949"/>
    </source>
</evidence>
<sequence length="70" mass="8309">MFHAFVEYETVEDAEKAVVELNDERNWRSGLRVRLLHTCMGIKACLTEHRVRLSEKFGSHPLLEWIFCME</sequence>
<dbReference type="Proteomes" id="UP001140949">
    <property type="component" value="Unassembled WGS sequence"/>
</dbReference>
<comment type="caution">
    <text evidence="2">The sequence shown here is derived from an EMBL/GenBank/DDBJ whole genome shotgun (WGS) entry which is preliminary data.</text>
</comment>
<dbReference type="AlphaFoldDB" id="A0AAX6H7A1"/>
<proteinExistence type="predicted"/>
<dbReference type="InterPro" id="IPR035979">
    <property type="entry name" value="RBD_domain_sf"/>
</dbReference>
<organism evidence="2 3">
    <name type="scientific">Iris pallida</name>
    <name type="common">Sweet iris</name>
    <dbReference type="NCBI Taxonomy" id="29817"/>
    <lineage>
        <taxon>Eukaryota</taxon>
        <taxon>Viridiplantae</taxon>
        <taxon>Streptophyta</taxon>
        <taxon>Embryophyta</taxon>
        <taxon>Tracheophyta</taxon>
        <taxon>Spermatophyta</taxon>
        <taxon>Magnoliopsida</taxon>
        <taxon>Liliopsida</taxon>
        <taxon>Asparagales</taxon>
        <taxon>Iridaceae</taxon>
        <taxon>Iridoideae</taxon>
        <taxon>Irideae</taxon>
        <taxon>Iris</taxon>
    </lineage>
</organism>
<accession>A0AAX6H7A1</accession>
<dbReference type="EMBL" id="JANAVB010011999">
    <property type="protein sequence ID" value="KAJ6836594.1"/>
    <property type="molecule type" value="Genomic_DNA"/>
</dbReference>
<keyword evidence="3" id="KW-1185">Reference proteome</keyword>
<reference evidence="2" key="1">
    <citation type="journal article" date="2023" name="GigaByte">
        <title>Genome assembly of the bearded iris, Iris pallida Lam.</title>
        <authorList>
            <person name="Bruccoleri R.E."/>
            <person name="Oakeley E.J."/>
            <person name="Faust A.M.E."/>
            <person name="Altorfer M."/>
            <person name="Dessus-Babus S."/>
            <person name="Burckhardt D."/>
            <person name="Oertli M."/>
            <person name="Naumann U."/>
            <person name="Petersen F."/>
            <person name="Wong J."/>
        </authorList>
    </citation>
    <scope>NUCLEOTIDE SEQUENCE</scope>
    <source>
        <strain evidence="2">GSM-AAB239-AS_SAM_17_03QT</strain>
    </source>
</reference>
<gene>
    <name evidence="2" type="ORF">M6B38_326300</name>
</gene>
<evidence type="ECO:0000259" key="1">
    <source>
        <dbReference type="Pfam" id="PF00076"/>
    </source>
</evidence>
<dbReference type="InterPro" id="IPR000504">
    <property type="entry name" value="RRM_dom"/>
</dbReference>
<protein>
    <submittedName>
        <fullName evidence="2">La-related protein 6B</fullName>
    </submittedName>
</protein>
<evidence type="ECO:0000313" key="2">
    <source>
        <dbReference type="EMBL" id="KAJ6836594.1"/>
    </source>
</evidence>
<dbReference type="Pfam" id="PF00076">
    <property type="entry name" value="RRM_1"/>
    <property type="match status" value="1"/>
</dbReference>
<dbReference type="GO" id="GO:0003723">
    <property type="term" value="F:RNA binding"/>
    <property type="evidence" value="ECO:0007669"/>
    <property type="project" value="InterPro"/>
</dbReference>
<name>A0AAX6H7A1_IRIPA</name>
<feature type="domain" description="RRM" evidence="1">
    <location>
        <begin position="3"/>
        <end position="23"/>
    </location>
</feature>
<reference evidence="2" key="2">
    <citation type="submission" date="2023-04" db="EMBL/GenBank/DDBJ databases">
        <authorList>
            <person name="Bruccoleri R.E."/>
            <person name="Oakeley E.J."/>
            <person name="Faust A.-M."/>
            <person name="Dessus-Babus S."/>
            <person name="Altorfer M."/>
            <person name="Burckhardt D."/>
            <person name="Oertli M."/>
            <person name="Naumann U."/>
            <person name="Petersen F."/>
            <person name="Wong J."/>
        </authorList>
    </citation>
    <scope>NUCLEOTIDE SEQUENCE</scope>
    <source>
        <strain evidence="2">GSM-AAB239-AS_SAM_17_03QT</strain>
        <tissue evidence="2">Leaf</tissue>
    </source>
</reference>
<dbReference type="SUPFAM" id="SSF54928">
    <property type="entry name" value="RNA-binding domain, RBD"/>
    <property type="match status" value="1"/>
</dbReference>